<sequence>MPYRGGVSGRTKLLLALAVLVVLAAAAVWLPVPGAAQLRQWAAETGSATPLVLLAAYSLLTVAPIPRTVFNLAAGLLVGSIAGVLIALVATTIAAGLSFGLARVLGRDLITRHLHRAPVRVVNERLSGGGVLAVTSLRLIPVVPFAPLSYLCGVSSVKLLPYLAGTLLGSVPGTIAVVVFADALTGDTPPALLASYAIFAAAGLAGLLYGLRRRTPATAAEEHAPTG</sequence>
<evidence type="ECO:0000256" key="2">
    <source>
        <dbReference type="ARBA" id="ARBA00008640"/>
    </source>
</evidence>
<dbReference type="InterPro" id="IPR015414">
    <property type="entry name" value="TMEM64"/>
</dbReference>
<dbReference type="PANTHER" id="PTHR12677:SF59">
    <property type="entry name" value="GOLGI APPARATUS MEMBRANE PROTEIN TVP38-RELATED"/>
    <property type="match status" value="1"/>
</dbReference>
<dbReference type="InterPro" id="IPR032816">
    <property type="entry name" value="VTT_dom"/>
</dbReference>
<dbReference type="EMBL" id="PDJK01000001">
    <property type="protein sequence ID" value="PFG56559.1"/>
    <property type="molecule type" value="Genomic_DNA"/>
</dbReference>
<evidence type="ECO:0000256" key="3">
    <source>
        <dbReference type="ARBA" id="ARBA00022475"/>
    </source>
</evidence>
<evidence type="ECO:0000256" key="1">
    <source>
        <dbReference type="ARBA" id="ARBA00004651"/>
    </source>
</evidence>
<dbReference type="AlphaFoldDB" id="A0A2A9G1N1"/>
<feature type="transmembrane region" description="Helical" evidence="7">
    <location>
        <begin position="159"/>
        <end position="181"/>
    </location>
</feature>
<keyword evidence="6 7" id="KW-0472">Membrane</keyword>
<comment type="caution">
    <text evidence="9">The sequence shown here is derived from an EMBL/GenBank/DDBJ whole genome shotgun (WGS) entry which is preliminary data.</text>
</comment>
<reference evidence="9 10" key="1">
    <citation type="submission" date="2017-10" db="EMBL/GenBank/DDBJ databases">
        <title>Sequencing the genomes of 1000 actinobacteria strains.</title>
        <authorList>
            <person name="Klenk H.-P."/>
        </authorList>
    </citation>
    <scope>NUCLEOTIDE SEQUENCE [LARGE SCALE GENOMIC DNA]</scope>
    <source>
        <strain evidence="9 10">DSM 46092</strain>
    </source>
</reference>
<dbReference type="Proteomes" id="UP000243542">
    <property type="component" value="Unassembled WGS sequence"/>
</dbReference>
<comment type="similarity">
    <text evidence="2 7">Belongs to the TVP38/TMEM64 family.</text>
</comment>
<dbReference type="GO" id="GO:0005886">
    <property type="term" value="C:plasma membrane"/>
    <property type="evidence" value="ECO:0007669"/>
    <property type="project" value="UniProtKB-SubCell"/>
</dbReference>
<evidence type="ECO:0000256" key="4">
    <source>
        <dbReference type="ARBA" id="ARBA00022692"/>
    </source>
</evidence>
<comment type="subcellular location">
    <subcellularLocation>
        <location evidence="1 7">Cell membrane</location>
        <topology evidence="1 7">Multi-pass membrane protein</topology>
    </subcellularLocation>
</comment>
<feature type="transmembrane region" description="Helical" evidence="7">
    <location>
        <begin position="130"/>
        <end position="152"/>
    </location>
</feature>
<dbReference type="Pfam" id="PF09335">
    <property type="entry name" value="VTT_dom"/>
    <property type="match status" value="1"/>
</dbReference>
<proteinExistence type="inferred from homology"/>
<keyword evidence="10" id="KW-1185">Reference proteome</keyword>
<evidence type="ECO:0000256" key="6">
    <source>
        <dbReference type="ARBA" id="ARBA00023136"/>
    </source>
</evidence>
<name>A0A2A9G1N1_9PSEU</name>
<evidence type="ECO:0000259" key="8">
    <source>
        <dbReference type="Pfam" id="PF09335"/>
    </source>
</evidence>
<feature type="transmembrane region" description="Helical" evidence="7">
    <location>
        <begin position="46"/>
        <end position="65"/>
    </location>
</feature>
<protein>
    <recommendedName>
        <fullName evidence="7">TVP38/TMEM64 family membrane protein</fullName>
    </recommendedName>
</protein>
<keyword evidence="5 7" id="KW-1133">Transmembrane helix</keyword>
<feature type="domain" description="VTT" evidence="8">
    <location>
        <begin position="65"/>
        <end position="180"/>
    </location>
</feature>
<accession>A0A2A9G1N1</accession>
<organism evidence="9 10">
    <name type="scientific">Amycolatopsis sulphurea</name>
    <dbReference type="NCBI Taxonomy" id="76022"/>
    <lineage>
        <taxon>Bacteria</taxon>
        <taxon>Bacillati</taxon>
        <taxon>Actinomycetota</taxon>
        <taxon>Actinomycetes</taxon>
        <taxon>Pseudonocardiales</taxon>
        <taxon>Pseudonocardiaceae</taxon>
        <taxon>Amycolatopsis</taxon>
    </lineage>
</organism>
<evidence type="ECO:0000313" key="9">
    <source>
        <dbReference type="EMBL" id="PFG56559.1"/>
    </source>
</evidence>
<keyword evidence="3 7" id="KW-1003">Cell membrane</keyword>
<feature type="transmembrane region" description="Helical" evidence="7">
    <location>
        <begin position="193"/>
        <end position="211"/>
    </location>
</feature>
<gene>
    <name evidence="9" type="ORF">ATK36_0078</name>
</gene>
<evidence type="ECO:0000256" key="7">
    <source>
        <dbReference type="RuleBase" id="RU366058"/>
    </source>
</evidence>
<keyword evidence="4 7" id="KW-0812">Transmembrane</keyword>
<dbReference type="PANTHER" id="PTHR12677">
    <property type="entry name" value="GOLGI APPARATUS MEMBRANE PROTEIN TVP38-RELATED"/>
    <property type="match status" value="1"/>
</dbReference>
<feature type="transmembrane region" description="Helical" evidence="7">
    <location>
        <begin position="72"/>
        <end position="99"/>
    </location>
</feature>
<evidence type="ECO:0000256" key="5">
    <source>
        <dbReference type="ARBA" id="ARBA00022989"/>
    </source>
</evidence>
<evidence type="ECO:0000313" key="10">
    <source>
        <dbReference type="Proteomes" id="UP000243542"/>
    </source>
</evidence>